<evidence type="ECO:0000259" key="1">
    <source>
        <dbReference type="Pfam" id="PF01381"/>
    </source>
</evidence>
<dbReference type="SUPFAM" id="SSF47413">
    <property type="entry name" value="lambda repressor-like DNA-binding domains"/>
    <property type="match status" value="1"/>
</dbReference>
<dbReference type="CDD" id="cd00093">
    <property type="entry name" value="HTH_XRE"/>
    <property type="match status" value="1"/>
</dbReference>
<dbReference type="GeneID" id="30309350"/>
<accession>A0A161BYJ0</accession>
<dbReference type="EMBL" id="KR053194">
    <property type="protein sequence ID" value="AKJ72050.1"/>
    <property type="molecule type" value="Genomic_DNA"/>
</dbReference>
<dbReference type="InterPro" id="IPR001387">
    <property type="entry name" value="Cro/C1-type_HTH"/>
</dbReference>
<organism evidence="2 3">
    <name type="scientific">Gordonia phage GAL1</name>
    <dbReference type="NCBI Taxonomy" id="1647469"/>
    <lineage>
        <taxon>Viruses</taxon>
        <taxon>Duplodnaviria</taxon>
        <taxon>Heunggongvirae</taxon>
        <taxon>Uroviricota</taxon>
        <taxon>Caudoviricetes</taxon>
        <taxon>Galunavirus</taxon>
        <taxon>Galunavirus GAL1</taxon>
    </lineage>
</organism>
<evidence type="ECO:0000313" key="2">
    <source>
        <dbReference type="EMBL" id="AKJ72050.1"/>
    </source>
</evidence>
<name>A0A161BYJ0_9CAUD</name>
<proteinExistence type="predicted"/>
<feature type="domain" description="HTH cro/C1-type" evidence="1">
    <location>
        <begin position="12"/>
        <end position="61"/>
    </location>
</feature>
<keyword evidence="3" id="KW-1185">Reference proteome</keyword>
<protein>
    <recommendedName>
        <fullName evidence="1">HTH cro/C1-type domain-containing protein</fullName>
    </recommendedName>
</protein>
<reference evidence="2 3" key="1">
    <citation type="submission" date="2015-04" db="EMBL/GenBank/DDBJ databases">
        <title>Locating and activating molecular 'time bombs': can Mycolata prophages be selectively induced en masse to biologically control activated sludge foaming?</title>
        <authorList>
            <person name="Dyson Z.A."/>
            <person name="Brown T.L."/>
            <person name="Farrar B."/>
            <person name="Doyle S."/>
            <person name="Tucci J."/>
            <person name="Seviour R.J."/>
            <person name="Petrovski S."/>
        </authorList>
    </citation>
    <scope>NUCLEOTIDE SEQUENCE [LARGE SCALE GENOMIC DNA]</scope>
</reference>
<dbReference type="Proteomes" id="UP000201404">
    <property type="component" value="Genome"/>
</dbReference>
<sequence>MLATLKLNPTGLAKIRRLTGTSLDREFAEKIHVDPGTVSRVLTGKAAPGPKFIAGCIEAFGGDCFSDLFDVVPTEDEAA</sequence>
<dbReference type="RefSeq" id="YP_009324427.1">
    <property type="nucleotide sequence ID" value="NC_031936.1"/>
</dbReference>
<dbReference type="GO" id="GO:0003677">
    <property type="term" value="F:DNA binding"/>
    <property type="evidence" value="ECO:0007669"/>
    <property type="project" value="InterPro"/>
</dbReference>
<dbReference type="Pfam" id="PF01381">
    <property type="entry name" value="HTH_3"/>
    <property type="match status" value="1"/>
</dbReference>
<dbReference type="InterPro" id="IPR010982">
    <property type="entry name" value="Lambda_DNA-bd_dom_sf"/>
</dbReference>
<evidence type="ECO:0000313" key="3">
    <source>
        <dbReference type="Proteomes" id="UP000201404"/>
    </source>
</evidence>
<dbReference type="OrthoDB" id="19661at10239"/>
<dbReference type="KEGG" id="vg:30309350"/>
<gene>
    <name evidence="2" type="ORF">GAL1_35</name>
</gene>